<name>A0A4R6DJT3_9MICO</name>
<dbReference type="EMBL" id="SNVW01000004">
    <property type="protein sequence ID" value="TDN44664.1"/>
    <property type="molecule type" value="Genomic_DNA"/>
</dbReference>
<gene>
    <name evidence="5" type="ORF">EDF64_10466</name>
</gene>
<dbReference type="PRINTS" id="PR00368">
    <property type="entry name" value="FADPNR"/>
</dbReference>
<dbReference type="GO" id="GO:0004791">
    <property type="term" value="F:thioredoxin-disulfide reductase (NADPH) activity"/>
    <property type="evidence" value="ECO:0007669"/>
    <property type="project" value="UniProtKB-EC"/>
</dbReference>
<proteinExistence type="predicted"/>
<evidence type="ECO:0000256" key="1">
    <source>
        <dbReference type="ARBA" id="ARBA00022630"/>
    </source>
</evidence>
<dbReference type="PRINTS" id="PR00469">
    <property type="entry name" value="PNDRDTASEII"/>
</dbReference>
<dbReference type="RefSeq" id="WP_133519364.1">
    <property type="nucleotide sequence ID" value="NZ_SNVW01000004.1"/>
</dbReference>
<keyword evidence="1" id="KW-0285">Flavoprotein</keyword>
<dbReference type="AlphaFoldDB" id="A0A4R6DJT3"/>
<dbReference type="InterPro" id="IPR036188">
    <property type="entry name" value="FAD/NAD-bd_sf"/>
</dbReference>
<reference evidence="5 6" key="1">
    <citation type="submission" date="2019-03" db="EMBL/GenBank/DDBJ databases">
        <title>Genomic analyses of the natural microbiome of Caenorhabditis elegans.</title>
        <authorList>
            <person name="Samuel B."/>
        </authorList>
    </citation>
    <scope>NUCLEOTIDE SEQUENCE [LARGE SCALE GENOMIC DNA]</scope>
    <source>
        <strain evidence="5 6">JUb65</strain>
    </source>
</reference>
<dbReference type="Proteomes" id="UP000295764">
    <property type="component" value="Unassembled WGS sequence"/>
</dbReference>
<evidence type="ECO:0000256" key="3">
    <source>
        <dbReference type="ARBA" id="ARBA00048132"/>
    </source>
</evidence>
<dbReference type="Pfam" id="PF07992">
    <property type="entry name" value="Pyr_redox_2"/>
    <property type="match status" value="1"/>
</dbReference>
<dbReference type="PANTHER" id="PTHR48105">
    <property type="entry name" value="THIOREDOXIN REDUCTASE 1-RELATED-RELATED"/>
    <property type="match status" value="1"/>
</dbReference>
<evidence type="ECO:0000259" key="4">
    <source>
        <dbReference type="Pfam" id="PF07992"/>
    </source>
</evidence>
<sequence length="425" mass="45448">MTDFPDPGPELPSRRIRVYGREFDASAHAITDFLSRSVVHFDWIPLRTDTQSVEVTGDRLADATLPVVVFPDGARLVAPDLRQVADRLGWIHAPRRTEYDLSIYGAGPAGLSAAVYAASEGLHVVLLERDAVGGQAGSSSLIENYLGFPDGIPGADLAERAREQAVRFGAELLLMREGIRGAFHGDRIHADLADGTRVVARANICATGVEWRRLGLEREDDLLGRGVYYGAGTSEADRCAGEQVFVVGGANSAGQAAMNLSRSASHVTMLVRGDSLSSTMSEYLTSRITQAPNISVQTRSRATRLIGDDRLRSIEVTDGSGAADERPATRLFICIGGQPDTRWAADTAMIRDRLGYLVTGPDLDAVPGALDAWPLARRPYHLETSVPGSFAAGDVRAGSVKRVAAAVGEGATAVTLVHRYLAETD</sequence>
<protein>
    <submittedName>
        <fullName evidence="5">Thioredoxin reductase (NADPH)</fullName>
    </submittedName>
</protein>
<dbReference type="Gene3D" id="3.50.50.60">
    <property type="entry name" value="FAD/NAD(P)-binding domain"/>
    <property type="match status" value="2"/>
</dbReference>
<accession>A0A4R6DJT3</accession>
<dbReference type="OrthoDB" id="109585at2"/>
<dbReference type="InterPro" id="IPR050097">
    <property type="entry name" value="Ferredoxin-NADP_redctase_2"/>
</dbReference>
<evidence type="ECO:0000313" key="5">
    <source>
        <dbReference type="EMBL" id="TDN44664.1"/>
    </source>
</evidence>
<dbReference type="SUPFAM" id="SSF51905">
    <property type="entry name" value="FAD/NAD(P)-binding domain"/>
    <property type="match status" value="1"/>
</dbReference>
<comment type="caution">
    <text evidence="5">The sequence shown here is derived from an EMBL/GenBank/DDBJ whole genome shotgun (WGS) entry which is preliminary data.</text>
</comment>
<dbReference type="InterPro" id="IPR023753">
    <property type="entry name" value="FAD/NAD-binding_dom"/>
</dbReference>
<evidence type="ECO:0000313" key="6">
    <source>
        <dbReference type="Proteomes" id="UP000295764"/>
    </source>
</evidence>
<comment type="catalytic activity">
    <reaction evidence="3">
        <text>[thioredoxin]-dithiol + NADP(+) = [thioredoxin]-disulfide + NADPH + H(+)</text>
        <dbReference type="Rhea" id="RHEA:20345"/>
        <dbReference type="Rhea" id="RHEA-COMP:10698"/>
        <dbReference type="Rhea" id="RHEA-COMP:10700"/>
        <dbReference type="ChEBI" id="CHEBI:15378"/>
        <dbReference type="ChEBI" id="CHEBI:29950"/>
        <dbReference type="ChEBI" id="CHEBI:50058"/>
        <dbReference type="ChEBI" id="CHEBI:57783"/>
        <dbReference type="ChEBI" id="CHEBI:58349"/>
        <dbReference type="EC" id="1.8.1.9"/>
    </reaction>
</comment>
<feature type="domain" description="FAD/NAD(P)-binding" evidence="4">
    <location>
        <begin position="100"/>
        <end position="410"/>
    </location>
</feature>
<keyword evidence="2" id="KW-0560">Oxidoreductase</keyword>
<organism evidence="5 6">
    <name type="scientific">Curtobacterium flaccumfaciens</name>
    <dbReference type="NCBI Taxonomy" id="2035"/>
    <lineage>
        <taxon>Bacteria</taxon>
        <taxon>Bacillati</taxon>
        <taxon>Actinomycetota</taxon>
        <taxon>Actinomycetes</taxon>
        <taxon>Micrococcales</taxon>
        <taxon>Microbacteriaceae</taxon>
        <taxon>Curtobacterium</taxon>
    </lineage>
</organism>
<evidence type="ECO:0000256" key="2">
    <source>
        <dbReference type="ARBA" id="ARBA00023002"/>
    </source>
</evidence>